<dbReference type="AlphaFoldDB" id="A0A9P8GIU6"/>
<proteinExistence type="inferred from homology"/>
<dbReference type="OrthoDB" id="10260017at2759"/>
<dbReference type="Pfam" id="PF00797">
    <property type="entry name" value="Acetyltransf_2"/>
    <property type="match status" value="1"/>
</dbReference>
<keyword evidence="2" id="KW-0808">Transferase</keyword>
<dbReference type="PANTHER" id="PTHR11786:SF0">
    <property type="entry name" value="ARYLAMINE N-ACETYLTRANSFERASE 4-RELATED"/>
    <property type="match status" value="1"/>
</dbReference>
<dbReference type="PANTHER" id="PTHR11786">
    <property type="entry name" value="N-HYDROXYARYLAMINE O-ACETYLTRANSFERASE"/>
    <property type="match status" value="1"/>
</dbReference>
<gene>
    <name evidence="3" type="ORF">KCV03_g5237</name>
</gene>
<comment type="caution">
    <text evidence="3">The sequence shown here is derived from an EMBL/GenBank/DDBJ whole genome shotgun (WGS) entry which is preliminary data.</text>
</comment>
<protein>
    <submittedName>
        <fullName evidence="3">Cysteine proteinase</fullName>
    </submittedName>
</protein>
<dbReference type="InterPro" id="IPR001447">
    <property type="entry name" value="Arylamine_N-AcTrfase"/>
</dbReference>
<evidence type="ECO:0000313" key="3">
    <source>
        <dbReference type="EMBL" id="KAH0221121.1"/>
    </source>
</evidence>
<organism evidence="3 4">
    <name type="scientific">Aureobasidium melanogenum</name>
    <name type="common">Aureobasidium pullulans var. melanogenum</name>
    <dbReference type="NCBI Taxonomy" id="46634"/>
    <lineage>
        <taxon>Eukaryota</taxon>
        <taxon>Fungi</taxon>
        <taxon>Dikarya</taxon>
        <taxon>Ascomycota</taxon>
        <taxon>Pezizomycotina</taxon>
        <taxon>Dothideomycetes</taxon>
        <taxon>Dothideomycetidae</taxon>
        <taxon>Dothideales</taxon>
        <taxon>Saccotheciaceae</taxon>
        <taxon>Aureobasidium</taxon>
    </lineage>
</organism>
<dbReference type="EMBL" id="JAHFYH010000034">
    <property type="protein sequence ID" value="KAH0221121.1"/>
    <property type="molecule type" value="Genomic_DNA"/>
</dbReference>
<sequence>MSDLAPTSLTQLPEEADRRLYSKAELQNYFTRINLPPRHLNSPVLSDSNLARTKEHGLPLLEALCRHHTTNIPFENLLLHYSADRKVVLELSHLYAWFVNKRRGGRCMENNSFFGTVLRSLGYQVRNCGGRVSRAMSPFPEVRKNQADTYDGLNHMLNLVRFEDEWYVVDVGMGAMGPNMPYPLRHNFSTTSISPRKIRIQHRAISESYAGEAEAPKLWCYDVCHDSTHGEQNTWIPTYCFTEMEFLPQDYEVMSWFTSTHANSFFTRYMTATRMVIDAEQENIVGSITLFKDTIREQRGSERKLVKECKTENERVQALKNIFGIELTGDERKALSPDSRLG</sequence>
<accession>A0A9P8GIU6</accession>
<keyword evidence="2" id="KW-0012">Acyltransferase</keyword>
<name>A0A9P8GIU6_AURME</name>
<dbReference type="Proteomes" id="UP000767238">
    <property type="component" value="Unassembled WGS sequence"/>
</dbReference>
<dbReference type="InterPro" id="IPR053710">
    <property type="entry name" value="Arylamine_NAT_domain_sf"/>
</dbReference>
<comment type="similarity">
    <text evidence="1 2">Belongs to the arylamine N-acetyltransferase family.</text>
</comment>
<evidence type="ECO:0000256" key="1">
    <source>
        <dbReference type="ARBA" id="ARBA00006547"/>
    </source>
</evidence>
<feature type="non-terminal residue" evidence="3">
    <location>
        <position position="342"/>
    </location>
</feature>
<dbReference type="SUPFAM" id="SSF54001">
    <property type="entry name" value="Cysteine proteinases"/>
    <property type="match status" value="1"/>
</dbReference>
<dbReference type="Gene3D" id="3.30.2140.20">
    <property type="match status" value="1"/>
</dbReference>
<reference evidence="3" key="1">
    <citation type="journal article" date="2021" name="J Fungi (Basel)">
        <title>Virulence traits and population genomics of the black yeast Aureobasidium melanogenum.</title>
        <authorList>
            <person name="Cernosa A."/>
            <person name="Sun X."/>
            <person name="Gostincar C."/>
            <person name="Fang C."/>
            <person name="Gunde-Cimerman N."/>
            <person name="Song Z."/>
        </authorList>
    </citation>
    <scope>NUCLEOTIDE SEQUENCE</scope>
    <source>
        <strain evidence="3">EXF-8016</strain>
    </source>
</reference>
<evidence type="ECO:0000256" key="2">
    <source>
        <dbReference type="RuleBase" id="RU003452"/>
    </source>
</evidence>
<reference evidence="3" key="2">
    <citation type="submission" date="2021-08" db="EMBL/GenBank/DDBJ databases">
        <authorList>
            <person name="Gostincar C."/>
            <person name="Sun X."/>
            <person name="Song Z."/>
            <person name="Gunde-Cimerman N."/>
        </authorList>
    </citation>
    <scope>NUCLEOTIDE SEQUENCE</scope>
    <source>
        <strain evidence="3">EXF-8016</strain>
    </source>
</reference>
<evidence type="ECO:0000313" key="4">
    <source>
        <dbReference type="Proteomes" id="UP000767238"/>
    </source>
</evidence>
<dbReference type="PRINTS" id="PR01543">
    <property type="entry name" value="ANATRNSFRASE"/>
</dbReference>
<dbReference type="GO" id="GO:0016407">
    <property type="term" value="F:acetyltransferase activity"/>
    <property type="evidence" value="ECO:0007669"/>
    <property type="project" value="InterPro"/>
</dbReference>
<dbReference type="InterPro" id="IPR038765">
    <property type="entry name" value="Papain-like_cys_pep_sf"/>
</dbReference>